<sequence>MPATTFTGIRGLQFRGLLDSLAAAHLEASECCLVHADNPGSRTKGVFVNPTVRVGYSRAAYDAVHAPENRGGGGGSWLTLGEVYFGLWRNRIARWLTTPWFEEWEVRRRIERWEEGGEGRREKGGFCVVDEMQIVVHNGWKHL</sequence>
<dbReference type="RefSeq" id="XP_062650266.1">
    <property type="nucleotide sequence ID" value="XM_062792519.1"/>
</dbReference>
<gene>
    <name evidence="1" type="ORF">N657DRAFT_643285</name>
</gene>
<reference evidence="1" key="2">
    <citation type="submission" date="2023-05" db="EMBL/GenBank/DDBJ databases">
        <authorList>
            <consortium name="Lawrence Berkeley National Laboratory"/>
            <person name="Steindorff A."/>
            <person name="Hensen N."/>
            <person name="Bonometti L."/>
            <person name="Westerberg I."/>
            <person name="Brannstrom I.O."/>
            <person name="Guillou S."/>
            <person name="Cros-Aarteil S."/>
            <person name="Calhoun S."/>
            <person name="Haridas S."/>
            <person name="Kuo A."/>
            <person name="Mondo S."/>
            <person name="Pangilinan J."/>
            <person name="Riley R."/>
            <person name="Labutti K."/>
            <person name="Andreopoulos B."/>
            <person name="Lipzen A."/>
            <person name="Chen C."/>
            <person name="Yanf M."/>
            <person name="Daum C."/>
            <person name="Ng V."/>
            <person name="Clum A."/>
            <person name="Ohm R."/>
            <person name="Martin F."/>
            <person name="Silar P."/>
            <person name="Natvig D."/>
            <person name="Lalanne C."/>
            <person name="Gautier V."/>
            <person name="Ament-Velasquez S.L."/>
            <person name="Kruys A."/>
            <person name="Hutchinson M.I."/>
            <person name="Powell A.J."/>
            <person name="Barry K."/>
            <person name="Miller A.N."/>
            <person name="Grigoriev I.V."/>
            <person name="Debuchy R."/>
            <person name="Gladieux P."/>
            <person name="Thoren M.H."/>
            <person name="Johannesson H."/>
        </authorList>
    </citation>
    <scope>NUCLEOTIDE SEQUENCE</scope>
    <source>
        <strain evidence="1">CBS 731.68</strain>
    </source>
</reference>
<name>A0AAN6U4X0_9PEZI</name>
<comment type="caution">
    <text evidence="1">The sequence shown here is derived from an EMBL/GenBank/DDBJ whole genome shotgun (WGS) entry which is preliminary data.</text>
</comment>
<dbReference type="InterPro" id="IPR021047">
    <property type="entry name" value="Mannosyltransferase_CMT1"/>
</dbReference>
<protein>
    <submittedName>
        <fullName evidence="1">Glycosyltransferase family 69 protein</fullName>
    </submittedName>
</protein>
<evidence type="ECO:0000313" key="1">
    <source>
        <dbReference type="EMBL" id="KAK4126495.1"/>
    </source>
</evidence>
<dbReference type="Proteomes" id="UP001302602">
    <property type="component" value="Unassembled WGS sequence"/>
</dbReference>
<dbReference type="EMBL" id="MU853225">
    <property type="protein sequence ID" value="KAK4126495.1"/>
    <property type="molecule type" value="Genomic_DNA"/>
</dbReference>
<reference evidence="1" key="1">
    <citation type="journal article" date="2023" name="Mol. Phylogenet. Evol.">
        <title>Genome-scale phylogeny and comparative genomics of the fungal order Sordariales.</title>
        <authorList>
            <person name="Hensen N."/>
            <person name="Bonometti L."/>
            <person name="Westerberg I."/>
            <person name="Brannstrom I.O."/>
            <person name="Guillou S."/>
            <person name="Cros-Aarteil S."/>
            <person name="Calhoun S."/>
            <person name="Haridas S."/>
            <person name="Kuo A."/>
            <person name="Mondo S."/>
            <person name="Pangilinan J."/>
            <person name="Riley R."/>
            <person name="LaButti K."/>
            <person name="Andreopoulos B."/>
            <person name="Lipzen A."/>
            <person name="Chen C."/>
            <person name="Yan M."/>
            <person name="Daum C."/>
            <person name="Ng V."/>
            <person name="Clum A."/>
            <person name="Steindorff A."/>
            <person name="Ohm R.A."/>
            <person name="Martin F."/>
            <person name="Silar P."/>
            <person name="Natvig D.O."/>
            <person name="Lalanne C."/>
            <person name="Gautier V."/>
            <person name="Ament-Velasquez S.L."/>
            <person name="Kruys A."/>
            <person name="Hutchinson M.I."/>
            <person name="Powell A.J."/>
            <person name="Barry K."/>
            <person name="Miller A.N."/>
            <person name="Grigoriev I.V."/>
            <person name="Debuchy R."/>
            <person name="Gladieux P."/>
            <person name="Hiltunen Thoren M."/>
            <person name="Johannesson H."/>
        </authorList>
    </citation>
    <scope>NUCLEOTIDE SEQUENCE</scope>
    <source>
        <strain evidence="1">CBS 731.68</strain>
    </source>
</reference>
<accession>A0AAN6U4X0</accession>
<organism evidence="1 2">
    <name type="scientific">Parathielavia appendiculata</name>
    <dbReference type="NCBI Taxonomy" id="2587402"/>
    <lineage>
        <taxon>Eukaryota</taxon>
        <taxon>Fungi</taxon>
        <taxon>Dikarya</taxon>
        <taxon>Ascomycota</taxon>
        <taxon>Pezizomycotina</taxon>
        <taxon>Sordariomycetes</taxon>
        <taxon>Sordariomycetidae</taxon>
        <taxon>Sordariales</taxon>
        <taxon>Chaetomiaceae</taxon>
        <taxon>Parathielavia</taxon>
    </lineage>
</organism>
<keyword evidence="2" id="KW-1185">Reference proteome</keyword>
<dbReference type="GeneID" id="87829288"/>
<dbReference type="AlphaFoldDB" id="A0AAN6U4X0"/>
<proteinExistence type="predicted"/>
<evidence type="ECO:0000313" key="2">
    <source>
        <dbReference type="Proteomes" id="UP001302602"/>
    </source>
</evidence>
<dbReference type="PANTHER" id="PTHR34144:SF7">
    <property type="entry name" value="EXPORT PROTEIN (CAP59), PUTATIVE (AFU_ORTHOLOGUE AFUA_7G05020)-RELATED"/>
    <property type="match status" value="1"/>
</dbReference>
<dbReference type="PANTHER" id="PTHR34144">
    <property type="entry name" value="CHROMOSOME 8, WHOLE GENOME SHOTGUN SEQUENCE"/>
    <property type="match status" value="1"/>
</dbReference>